<sequence length="118" mass="13087">MKEIRFILILCTTFFCSCSNESSNDLVNPIPEKVSYSRDVKPITDSNCIPCHNNPPLNGAPMSLLTKLQVQDAIVNRGLLDRISRDQGAPGMMPNGGIRLPQNSIDIIKKWQADGFLE</sequence>
<evidence type="ECO:0000313" key="1">
    <source>
        <dbReference type="EMBL" id="SHI99481.1"/>
    </source>
</evidence>
<dbReference type="PROSITE" id="PS51257">
    <property type="entry name" value="PROKAR_LIPOPROTEIN"/>
    <property type="match status" value="1"/>
</dbReference>
<dbReference type="EMBL" id="FQZI01000004">
    <property type="protein sequence ID" value="SHI99481.1"/>
    <property type="molecule type" value="Genomic_DNA"/>
</dbReference>
<dbReference type="RefSeq" id="WP_073311502.1">
    <property type="nucleotide sequence ID" value="NZ_FQZI01000004.1"/>
</dbReference>
<dbReference type="STRING" id="415425.SAMN05444363_2270"/>
<dbReference type="OrthoDB" id="9786191at2"/>
<dbReference type="Proteomes" id="UP000184488">
    <property type="component" value="Unassembled WGS sequence"/>
</dbReference>
<organism evidence="1 2">
    <name type="scientific">Flavobacterium terrae</name>
    <dbReference type="NCBI Taxonomy" id="415425"/>
    <lineage>
        <taxon>Bacteria</taxon>
        <taxon>Pseudomonadati</taxon>
        <taxon>Bacteroidota</taxon>
        <taxon>Flavobacteriia</taxon>
        <taxon>Flavobacteriales</taxon>
        <taxon>Flavobacteriaceae</taxon>
        <taxon>Flavobacterium</taxon>
    </lineage>
</organism>
<accession>A0A1M6FP40</accession>
<protein>
    <recommendedName>
        <fullName evidence="3">Cytochrome c domain-containing protein</fullName>
    </recommendedName>
</protein>
<proteinExistence type="predicted"/>
<name>A0A1M6FP40_9FLAO</name>
<gene>
    <name evidence="1" type="ORF">SAMN05444363_2270</name>
</gene>
<dbReference type="AlphaFoldDB" id="A0A1M6FP40"/>
<evidence type="ECO:0008006" key="3">
    <source>
        <dbReference type="Google" id="ProtNLM"/>
    </source>
</evidence>
<reference evidence="2" key="1">
    <citation type="submission" date="2016-11" db="EMBL/GenBank/DDBJ databases">
        <authorList>
            <person name="Varghese N."/>
            <person name="Submissions S."/>
        </authorList>
    </citation>
    <scope>NUCLEOTIDE SEQUENCE [LARGE SCALE GENOMIC DNA]</scope>
    <source>
        <strain evidence="2">DSM 18829</strain>
    </source>
</reference>
<evidence type="ECO:0000313" key="2">
    <source>
        <dbReference type="Proteomes" id="UP000184488"/>
    </source>
</evidence>
<keyword evidence="2" id="KW-1185">Reference proteome</keyword>